<keyword evidence="4" id="KW-1185">Reference proteome</keyword>
<evidence type="ECO:0000313" key="4">
    <source>
        <dbReference type="Proteomes" id="UP001521911"/>
    </source>
</evidence>
<evidence type="ECO:0000313" key="1">
    <source>
        <dbReference type="EMBL" id="AJI78376.1"/>
    </source>
</evidence>
<dbReference type="OrthoDB" id="9790745at2"/>
<organism evidence="1 3">
    <name type="scientific">Corynebacterium singulare</name>
    <dbReference type="NCBI Taxonomy" id="161899"/>
    <lineage>
        <taxon>Bacteria</taxon>
        <taxon>Bacillati</taxon>
        <taxon>Actinomycetota</taxon>
        <taxon>Actinomycetes</taxon>
        <taxon>Mycobacteriales</taxon>
        <taxon>Corynebacteriaceae</taxon>
        <taxon>Corynebacterium</taxon>
    </lineage>
</organism>
<accession>A0A0B6F2V6</accession>
<gene>
    <name evidence="1" type="ORF">CSING_04150</name>
    <name evidence="2" type="ORF">MHK08_12130</name>
</gene>
<name>A0A0B6F2V6_9CORY</name>
<dbReference type="RefSeq" id="WP_042529926.1">
    <property type="nucleotide sequence ID" value="NZ_CP010827.1"/>
</dbReference>
<dbReference type="Proteomes" id="UP000031890">
    <property type="component" value="Chromosome"/>
</dbReference>
<reference evidence="2 4" key="2">
    <citation type="submission" date="2022-02" db="EMBL/GenBank/DDBJ databases">
        <title>Uncovering new skin microbiome diversity through culturing and metagenomics.</title>
        <authorList>
            <person name="Conlan S."/>
            <person name="Deming C."/>
            <person name="Nisc Comparative Sequencing Program N."/>
            <person name="Segre J.A."/>
        </authorList>
    </citation>
    <scope>NUCLEOTIDE SEQUENCE [LARGE SCALE GENOMIC DNA]</scope>
    <source>
        <strain evidence="2 4">ACRQV</strain>
    </source>
</reference>
<proteinExistence type="predicted"/>
<dbReference type="PANTHER" id="PTHR36849:SF1">
    <property type="entry name" value="CYTOPLASMIC PROTEIN"/>
    <property type="match status" value="1"/>
</dbReference>
<dbReference type="Proteomes" id="UP001521911">
    <property type="component" value="Unassembled WGS sequence"/>
</dbReference>
<dbReference type="KEGG" id="csx:CSING_04150"/>
<evidence type="ECO:0000313" key="2">
    <source>
        <dbReference type="EMBL" id="MCG7277205.1"/>
    </source>
</evidence>
<dbReference type="PANTHER" id="PTHR36849">
    <property type="entry name" value="CYTOPLASMIC PROTEIN-RELATED"/>
    <property type="match status" value="1"/>
</dbReference>
<dbReference type="InterPro" id="IPR052552">
    <property type="entry name" value="YeaO-like"/>
</dbReference>
<reference evidence="1 3" key="1">
    <citation type="journal article" date="2015" name="Genome Announc.">
        <title>Complete Genome Sequence and Annotation of Corynebacterium singulare DSM 44357, Isolated from a Human Semen Specimen.</title>
        <authorList>
            <person name="Merten M."/>
            <person name="Brinkrolf K."/>
            <person name="Albersmeier A."/>
            <person name="Kutter Y."/>
            <person name="Ruckert C."/>
            <person name="Tauch A."/>
        </authorList>
    </citation>
    <scope>NUCLEOTIDE SEQUENCE [LARGE SCALE GENOMIC DNA]</scope>
    <source>
        <strain evidence="1">IBS B52218</strain>
    </source>
</reference>
<dbReference type="EMBL" id="CP010827">
    <property type="protein sequence ID" value="AJI78376.1"/>
    <property type="molecule type" value="Genomic_DNA"/>
</dbReference>
<sequence length="118" mass="13902">MIYTAKVHDVVHGDEELRGEAVLVDKLWPRGVAKERLDYDHWFKHVAPSAELRKWWGHDADSFEEFGRRYRAELDENENEELEKLRQFAADGDLTLLFAAKDRKINHAVVLKAWLEEN</sequence>
<protein>
    <submittedName>
        <fullName evidence="2">DUF488 family protein</fullName>
    </submittedName>
</protein>
<evidence type="ECO:0000313" key="3">
    <source>
        <dbReference type="Proteomes" id="UP000031890"/>
    </source>
</evidence>
<dbReference type="AlphaFoldDB" id="A0A0B6F2V6"/>
<dbReference type="EMBL" id="JAKRDF010000022">
    <property type="protein sequence ID" value="MCG7277205.1"/>
    <property type="molecule type" value="Genomic_DNA"/>
</dbReference>
<dbReference type="Pfam" id="PF22752">
    <property type="entry name" value="DUF488-N3i"/>
    <property type="match status" value="1"/>
</dbReference>
<dbReference type="STRING" id="161899.CSING_04150"/>
<dbReference type="HOGENOM" id="CLU_137928_0_0_11"/>